<organism evidence="2">
    <name type="scientific">Apolygus lucorum</name>
    <name type="common">Small green plant bug</name>
    <name type="synonym">Lygocoris lucorum</name>
    <dbReference type="NCBI Taxonomy" id="248454"/>
    <lineage>
        <taxon>Eukaryota</taxon>
        <taxon>Metazoa</taxon>
        <taxon>Ecdysozoa</taxon>
        <taxon>Arthropoda</taxon>
        <taxon>Hexapoda</taxon>
        <taxon>Insecta</taxon>
        <taxon>Pterygota</taxon>
        <taxon>Neoptera</taxon>
        <taxon>Paraneoptera</taxon>
        <taxon>Hemiptera</taxon>
        <taxon>Heteroptera</taxon>
        <taxon>Panheteroptera</taxon>
        <taxon>Cimicomorpha</taxon>
        <taxon>Miridae</taxon>
        <taxon>Mirini</taxon>
        <taxon>Apolygus</taxon>
    </lineage>
</organism>
<dbReference type="Gene3D" id="1.10.238.20">
    <property type="entry name" value="Pheromone/general odorant binding protein domain"/>
    <property type="match status" value="1"/>
</dbReference>
<dbReference type="InterPro" id="IPR036728">
    <property type="entry name" value="PBP_GOBP_sf"/>
</dbReference>
<feature type="signal peptide" evidence="1">
    <location>
        <begin position="1"/>
        <end position="20"/>
    </location>
</feature>
<dbReference type="AlphaFoldDB" id="A0A142FH86"/>
<dbReference type="CDD" id="cd23992">
    <property type="entry name" value="PBP_GOBP"/>
    <property type="match status" value="1"/>
</dbReference>
<keyword evidence="1" id="KW-0732">Signal</keyword>
<dbReference type="GO" id="GO:0005549">
    <property type="term" value="F:odorant binding"/>
    <property type="evidence" value="ECO:0007669"/>
    <property type="project" value="InterPro"/>
</dbReference>
<feature type="chain" id="PRO_5036005343" evidence="1">
    <location>
        <begin position="21"/>
        <end position="152"/>
    </location>
</feature>
<accession>A0A142FH86</accession>
<dbReference type="Pfam" id="PF01395">
    <property type="entry name" value="PBP_GOBP"/>
    <property type="match status" value="1"/>
</dbReference>
<dbReference type="OrthoDB" id="7665616at2759"/>
<keyword evidence="4" id="KW-1185">Reference proteome</keyword>
<evidence type="ECO:0000313" key="4">
    <source>
        <dbReference type="Proteomes" id="UP000466442"/>
    </source>
</evidence>
<dbReference type="Proteomes" id="UP000466442">
    <property type="component" value="Unassembled WGS sequence"/>
</dbReference>
<dbReference type="EMBL" id="KT281927">
    <property type="protein sequence ID" value="AMQ76472.1"/>
    <property type="molecule type" value="mRNA"/>
</dbReference>
<proteinExistence type="evidence at transcript level"/>
<evidence type="ECO:0000313" key="3">
    <source>
        <dbReference type="EMBL" id="KAF6211345.1"/>
    </source>
</evidence>
<dbReference type="EMBL" id="WIXP02000004">
    <property type="protein sequence ID" value="KAF6211345.1"/>
    <property type="molecule type" value="Genomic_DNA"/>
</dbReference>
<dbReference type="InterPro" id="IPR006170">
    <property type="entry name" value="PBP/GOBP"/>
</dbReference>
<gene>
    <name evidence="2" type="primary">OBP19</name>
    <name evidence="3" type="ORF">GE061_011857</name>
</gene>
<reference evidence="2" key="1">
    <citation type="journal article" date="2015" name="PLoS ONE">
        <title>Molecular Characterization And Expression Profiling Of Odorant-binding Proteins In The Green Plant Bug Apolygus lucorum.</title>
        <authorList>
            <person name="Ding Y."/>
            <person name="Zhang Y."/>
        </authorList>
    </citation>
    <scope>NUCLEOTIDE SEQUENCE</scope>
</reference>
<name>A0A142FH86_APOLU</name>
<protein>
    <submittedName>
        <fullName evidence="2">Odorant-binding protein 19</fullName>
    </submittedName>
</protein>
<evidence type="ECO:0000313" key="2">
    <source>
        <dbReference type="EMBL" id="AMQ76472.1"/>
    </source>
</evidence>
<evidence type="ECO:0000256" key="1">
    <source>
        <dbReference type="SAM" id="SignalP"/>
    </source>
</evidence>
<reference evidence="3" key="2">
    <citation type="journal article" date="2021" name="Mol. Ecol. Resour.">
        <title>Apolygus lucorum genome provides insights into omnivorousness and mesophyll feeding.</title>
        <authorList>
            <person name="Liu Y."/>
            <person name="Liu H."/>
            <person name="Wang H."/>
            <person name="Huang T."/>
            <person name="Liu B."/>
            <person name="Yang B."/>
            <person name="Yin L."/>
            <person name="Li B."/>
            <person name="Zhang Y."/>
            <person name="Zhang S."/>
            <person name="Jiang F."/>
            <person name="Zhang X."/>
            <person name="Ren Y."/>
            <person name="Wang B."/>
            <person name="Wang S."/>
            <person name="Lu Y."/>
            <person name="Wu K."/>
            <person name="Fan W."/>
            <person name="Wang G."/>
        </authorList>
    </citation>
    <scope>NUCLEOTIDE SEQUENCE</scope>
    <source>
        <strain evidence="3">12Hb</strain>
    </source>
</reference>
<dbReference type="SUPFAM" id="SSF47565">
    <property type="entry name" value="Insect pheromone/odorant-binding proteins"/>
    <property type="match status" value="1"/>
</dbReference>
<sequence length="152" mass="16704">MNSRFGIVFASLALLHITNAGNIKEGYVAKIAEIKDKCLKEHNVDHSVVEDLLKKSIKPEVKAAQCMVACFFEENGMMKDGKIVSEMVKSNNAHQYEDPADVEKANEASDMCDGEVSTDGKDKCLLAADYALCWVKRTEEAGLPQIDFANSS</sequence>